<sequence>MGIKMGSALDRTGSEWQADTYQKGMGAEPLKCRFCSIGVTHNPSYTRELHDKSVFVSAYFRLLPGGEHAANCKYGVQEEISEIAKESQGLLESVKGNQYRMRLVMIKEALEGGAAPTNQNGDGSNARSSKTYVSTPGKLPAYINSAKRALKLRALCASDSDVEQHLELVFEGNTVVNWRQFYFETERHMEAFHAVSQNTTQHPIAIHGYVKSVRRCVGDDKNKNVLNLRMNKYRADSEKPDNGVGLEVSIWSRQTAWFKGIEHDDEVVVLGMWKASTTPPTTAPNEGRYKTFTKNRLSLSLVLMAQITKV</sequence>
<dbReference type="EMBL" id="LJQU01000032">
    <property type="protein sequence ID" value="KPY04851.1"/>
    <property type="molecule type" value="Genomic_DNA"/>
</dbReference>
<name>A0A0P9VKM5_PSEA0</name>
<comment type="caution">
    <text evidence="1">The sequence shown here is derived from an EMBL/GenBank/DDBJ whole genome shotgun (WGS) entry which is preliminary data.</text>
</comment>
<accession>A0A0P9VKM5</accession>
<proteinExistence type="predicted"/>
<evidence type="ECO:0000313" key="2">
    <source>
        <dbReference type="Proteomes" id="UP000050420"/>
    </source>
</evidence>
<evidence type="ECO:0000313" key="1">
    <source>
        <dbReference type="EMBL" id="KPY04851.1"/>
    </source>
</evidence>
<dbReference type="Proteomes" id="UP000050420">
    <property type="component" value="Unassembled WGS sequence"/>
</dbReference>
<gene>
    <name evidence="1" type="ORF">ALO63_02151</name>
</gene>
<dbReference type="AlphaFoldDB" id="A0A0P9VKM5"/>
<protein>
    <submittedName>
        <fullName evidence="1">Uncharacterized protein</fullName>
    </submittedName>
</protein>
<organism evidence="1 2">
    <name type="scientific">Pseudomonas amygdali pv. mori</name>
    <dbReference type="NCBI Taxonomy" id="34065"/>
    <lineage>
        <taxon>Bacteria</taxon>
        <taxon>Pseudomonadati</taxon>
        <taxon>Pseudomonadota</taxon>
        <taxon>Gammaproteobacteria</taxon>
        <taxon>Pseudomonadales</taxon>
        <taxon>Pseudomonadaceae</taxon>
        <taxon>Pseudomonas</taxon>
        <taxon>Pseudomonas amygdali</taxon>
    </lineage>
</organism>
<dbReference type="PATRIC" id="fig|34065.5.peg.3073"/>
<reference evidence="1 2" key="1">
    <citation type="submission" date="2015-09" db="EMBL/GenBank/DDBJ databases">
        <title>Genome announcement of multiple Pseudomonas syringae strains.</title>
        <authorList>
            <person name="Thakur S."/>
            <person name="Wang P.W."/>
            <person name="Gong Y."/>
            <person name="Weir B.S."/>
            <person name="Guttman D.S."/>
        </authorList>
    </citation>
    <scope>NUCLEOTIDE SEQUENCE [LARGE SCALE GENOMIC DNA]</scope>
    <source>
        <strain evidence="1 2">ICMP4331</strain>
    </source>
</reference>